<proteinExistence type="predicted"/>
<comment type="caution">
    <text evidence="3">The sequence shown here is derived from an EMBL/GenBank/DDBJ whole genome shotgun (WGS) entry which is preliminary data.</text>
</comment>
<feature type="transmembrane region" description="Helical" evidence="2">
    <location>
        <begin position="145"/>
        <end position="169"/>
    </location>
</feature>
<feature type="region of interest" description="Disordered" evidence="1">
    <location>
        <begin position="371"/>
        <end position="407"/>
    </location>
</feature>
<feature type="region of interest" description="Disordered" evidence="1">
    <location>
        <begin position="1"/>
        <end position="23"/>
    </location>
</feature>
<feature type="compositionally biased region" description="Basic and acidic residues" evidence="1">
    <location>
        <begin position="635"/>
        <end position="648"/>
    </location>
</feature>
<feature type="compositionally biased region" description="Low complexity" evidence="1">
    <location>
        <begin position="503"/>
        <end position="516"/>
    </location>
</feature>
<feature type="non-terminal residue" evidence="3">
    <location>
        <position position="648"/>
    </location>
</feature>
<dbReference type="AlphaFoldDB" id="A0AAW0WQZ8"/>
<evidence type="ECO:0000313" key="3">
    <source>
        <dbReference type="EMBL" id="KAK8729889.1"/>
    </source>
</evidence>
<sequence length="648" mass="71997">MGDTSHNFPNHHGRETTSTTQVQVQESLYKTRKDTSYPQERKQTLNMEDPLEGKISYARLPEDGKWSPLSPELLNYTVALLVFAIRYPSVFWHTNKTFGLLFSLQLIVNGIHTILIITAFTILYKLHVCDSSRELHGGENFLLNLPATVGLLVIAVMVVTVSSSAIYFYGYQKFTDFVVKSRQRYHITYENEPGSIRPYAPHCAALIVLVAMGVSHGPLLWDLSLVYRGSLDAIVLASVIGSIVHLFLWIVLWLLLTVKSSWTFKLRVTVARACVSSARSIKLVNDVELSCGDAQRQALTPLLVVGSGKAYAINDSVPKKTIMSVVQKTHQEKRARGEEEEIYWLRPSQPVRTQVENKPMSPRAKVTFDEGGILTSPRKGKITKPTKVEESTYRRVTTLSDSEDEAGDYALLTEPTEDDRQQQEENPRYVDRQQILAYHRAMEERRCGAPGTGSTVPDYEDAEHLHMRSPQPSHHLESQGPMTPRSTRSNDSGVAHEDRSQRSDSVSTSSSNTPPENSEESGVHSGATDIMRNRSNSVDDLTQLPPDPNQVIVSAKAMSMPRPSMGSSPGIYGYTCVGGNASAGTVSPVPAAVLYPASESTVVIRRQRNLTQEIKPPVDPIYGTRPLTSFTDQQQDAKKKTLNEDLMA</sequence>
<feature type="transmembrane region" description="Helical" evidence="2">
    <location>
        <begin position="98"/>
        <end position="124"/>
    </location>
</feature>
<name>A0AAW0WQZ8_CHEQU</name>
<accession>A0AAW0WQZ8</accession>
<keyword evidence="2" id="KW-1133">Transmembrane helix</keyword>
<gene>
    <name evidence="3" type="ORF">OTU49_008374</name>
</gene>
<dbReference type="PANTHER" id="PTHR21579:SF20">
    <property type="entry name" value="PROTEIN TINCAR"/>
    <property type="match status" value="1"/>
</dbReference>
<dbReference type="InterPro" id="IPR053291">
    <property type="entry name" value="Ommatidial_diff-associated"/>
</dbReference>
<dbReference type="EMBL" id="JARKIK010000066">
    <property type="protein sequence ID" value="KAK8729889.1"/>
    <property type="molecule type" value="Genomic_DNA"/>
</dbReference>
<evidence type="ECO:0000256" key="2">
    <source>
        <dbReference type="SAM" id="Phobius"/>
    </source>
</evidence>
<feature type="compositionally biased region" description="Polar residues" evidence="1">
    <location>
        <begin position="480"/>
        <end position="492"/>
    </location>
</feature>
<keyword evidence="2" id="KW-0812">Transmembrane</keyword>
<dbReference type="PANTHER" id="PTHR21579">
    <property type="entry name" value="PROTEIN TINCAR"/>
    <property type="match status" value="1"/>
</dbReference>
<protein>
    <recommendedName>
        <fullName evidence="5">Protein tincar</fullName>
    </recommendedName>
</protein>
<dbReference type="Proteomes" id="UP001445076">
    <property type="component" value="Unassembled WGS sequence"/>
</dbReference>
<evidence type="ECO:0008006" key="5">
    <source>
        <dbReference type="Google" id="ProtNLM"/>
    </source>
</evidence>
<feature type="transmembrane region" description="Helical" evidence="2">
    <location>
        <begin position="199"/>
        <end position="221"/>
    </location>
</feature>
<evidence type="ECO:0000313" key="4">
    <source>
        <dbReference type="Proteomes" id="UP001445076"/>
    </source>
</evidence>
<feature type="region of interest" description="Disordered" evidence="1">
    <location>
        <begin position="467"/>
        <end position="528"/>
    </location>
</feature>
<keyword evidence="2" id="KW-0472">Membrane</keyword>
<evidence type="ECO:0000256" key="1">
    <source>
        <dbReference type="SAM" id="MobiDB-lite"/>
    </source>
</evidence>
<feature type="region of interest" description="Disordered" evidence="1">
    <location>
        <begin position="615"/>
        <end position="648"/>
    </location>
</feature>
<keyword evidence="4" id="KW-1185">Reference proteome</keyword>
<organism evidence="3 4">
    <name type="scientific">Cherax quadricarinatus</name>
    <name type="common">Australian red claw crayfish</name>
    <dbReference type="NCBI Taxonomy" id="27406"/>
    <lineage>
        <taxon>Eukaryota</taxon>
        <taxon>Metazoa</taxon>
        <taxon>Ecdysozoa</taxon>
        <taxon>Arthropoda</taxon>
        <taxon>Crustacea</taxon>
        <taxon>Multicrustacea</taxon>
        <taxon>Malacostraca</taxon>
        <taxon>Eumalacostraca</taxon>
        <taxon>Eucarida</taxon>
        <taxon>Decapoda</taxon>
        <taxon>Pleocyemata</taxon>
        <taxon>Astacidea</taxon>
        <taxon>Parastacoidea</taxon>
        <taxon>Parastacidae</taxon>
        <taxon>Cherax</taxon>
    </lineage>
</organism>
<feature type="transmembrane region" description="Helical" evidence="2">
    <location>
        <begin position="233"/>
        <end position="256"/>
    </location>
</feature>
<reference evidence="3 4" key="1">
    <citation type="journal article" date="2024" name="BMC Genomics">
        <title>Genome assembly of redclaw crayfish (Cherax quadricarinatus) provides insights into its immune adaptation and hypoxia tolerance.</title>
        <authorList>
            <person name="Liu Z."/>
            <person name="Zheng J."/>
            <person name="Li H."/>
            <person name="Fang K."/>
            <person name="Wang S."/>
            <person name="He J."/>
            <person name="Zhou D."/>
            <person name="Weng S."/>
            <person name="Chi M."/>
            <person name="Gu Z."/>
            <person name="He J."/>
            <person name="Li F."/>
            <person name="Wang M."/>
        </authorList>
    </citation>
    <scope>NUCLEOTIDE SEQUENCE [LARGE SCALE GENOMIC DNA]</scope>
    <source>
        <strain evidence="3">ZL_2023a</strain>
    </source>
</reference>